<dbReference type="NCBIfam" id="TIGR02727">
    <property type="entry name" value="MTHFS_bact"/>
    <property type="match status" value="1"/>
</dbReference>
<evidence type="ECO:0000313" key="6">
    <source>
        <dbReference type="EMBL" id="OQO92607.1"/>
    </source>
</evidence>
<dbReference type="EC" id="6.3.3.2" evidence="5"/>
<dbReference type="Gene3D" id="3.40.50.10420">
    <property type="entry name" value="NagB/RpiA/CoA transferase-like"/>
    <property type="match status" value="1"/>
</dbReference>
<dbReference type="InterPro" id="IPR002698">
    <property type="entry name" value="FTHF_cligase"/>
</dbReference>
<proteinExistence type="inferred from homology"/>
<keyword evidence="5" id="KW-0460">Magnesium</keyword>
<sequence>MEHTDNVNPPASVKASWRRRLAADRAAQSETRHADEAAALARATAEIDGGTVCAYVPFGDEPGSLDLLTALRQQGRTVLLPVIPARRGPLDWAEYTDPSSLATGAFPPVLEPTGPRLGAAAVAKADVVLVPALAVDRQGVRLGRGAGHYDRSLVLASGRARFVVVVRDEELVDRLPAEPHDVRMHAALLPGRGVVRLGERDGV</sequence>
<feature type="binding site" evidence="4">
    <location>
        <begin position="141"/>
        <end position="149"/>
    </location>
    <ligand>
        <name>ATP</name>
        <dbReference type="ChEBI" id="CHEBI:30616"/>
    </ligand>
</feature>
<accession>A0A1V9A647</accession>
<keyword evidence="3 4" id="KW-0067">ATP-binding</keyword>
<dbReference type="GO" id="GO:0005524">
    <property type="term" value="F:ATP binding"/>
    <property type="evidence" value="ECO:0007669"/>
    <property type="project" value="UniProtKB-KW"/>
</dbReference>
<dbReference type="Proteomes" id="UP000192591">
    <property type="component" value="Unassembled WGS sequence"/>
</dbReference>
<evidence type="ECO:0000256" key="2">
    <source>
        <dbReference type="ARBA" id="ARBA00022741"/>
    </source>
</evidence>
<dbReference type="AlphaFoldDB" id="A0A1V9A647"/>
<evidence type="ECO:0000256" key="5">
    <source>
        <dbReference type="RuleBase" id="RU361279"/>
    </source>
</evidence>
<dbReference type="PANTHER" id="PTHR23407">
    <property type="entry name" value="ATPASE INHIBITOR/5-FORMYLTETRAHYDROFOLATE CYCLO-LIGASE"/>
    <property type="match status" value="1"/>
</dbReference>
<comment type="caution">
    <text evidence="6">The sequence shown here is derived from an EMBL/GenBank/DDBJ whole genome shotgun (WGS) entry which is preliminary data.</text>
</comment>
<dbReference type="PIRSF" id="PIRSF006806">
    <property type="entry name" value="FTHF_cligase"/>
    <property type="match status" value="1"/>
</dbReference>
<evidence type="ECO:0000313" key="7">
    <source>
        <dbReference type="Proteomes" id="UP000192591"/>
    </source>
</evidence>
<dbReference type="Pfam" id="PF01812">
    <property type="entry name" value="5-FTHF_cyc-lig"/>
    <property type="match status" value="1"/>
</dbReference>
<protein>
    <recommendedName>
        <fullName evidence="5">5-formyltetrahydrofolate cyclo-ligase</fullName>
        <ecNumber evidence="5">6.3.3.2</ecNumber>
    </recommendedName>
</protein>
<dbReference type="InterPro" id="IPR024185">
    <property type="entry name" value="FTHF_cligase-like_sf"/>
</dbReference>
<keyword evidence="7" id="KW-1185">Reference proteome</keyword>
<dbReference type="RefSeq" id="WP_081191647.1">
    <property type="nucleotide sequence ID" value="NZ_MWIH01000005.1"/>
</dbReference>
<evidence type="ECO:0000256" key="4">
    <source>
        <dbReference type="PIRSR" id="PIRSR006806-1"/>
    </source>
</evidence>
<keyword evidence="6" id="KW-0436">Ligase</keyword>
<dbReference type="SUPFAM" id="SSF100950">
    <property type="entry name" value="NagB/RpiA/CoA transferase-like"/>
    <property type="match status" value="1"/>
</dbReference>
<dbReference type="GO" id="GO:0030272">
    <property type="term" value="F:5-formyltetrahydrofolate cyclo-ligase activity"/>
    <property type="evidence" value="ECO:0007669"/>
    <property type="project" value="UniProtKB-EC"/>
</dbReference>
<keyword evidence="5" id="KW-0479">Metal-binding</keyword>
<evidence type="ECO:0000256" key="1">
    <source>
        <dbReference type="ARBA" id="ARBA00010638"/>
    </source>
</evidence>
<dbReference type="EMBL" id="MWIH01000005">
    <property type="protein sequence ID" value="OQO92607.1"/>
    <property type="molecule type" value="Genomic_DNA"/>
</dbReference>
<dbReference type="PANTHER" id="PTHR23407:SF1">
    <property type="entry name" value="5-FORMYLTETRAHYDROFOLATE CYCLO-LIGASE"/>
    <property type="match status" value="1"/>
</dbReference>
<feature type="binding site" evidence="4">
    <location>
        <position position="61"/>
    </location>
    <ligand>
        <name>substrate</name>
    </ligand>
</feature>
<name>A0A1V9A647_SACPI</name>
<dbReference type="InterPro" id="IPR037171">
    <property type="entry name" value="NagB/RpiA_transferase-like"/>
</dbReference>
<comment type="similarity">
    <text evidence="1 5">Belongs to the 5-formyltetrahydrofolate cyclo-ligase family.</text>
</comment>
<evidence type="ECO:0000256" key="3">
    <source>
        <dbReference type="ARBA" id="ARBA00022840"/>
    </source>
</evidence>
<organism evidence="6 7">
    <name type="scientific">Saccharomonospora piscinae</name>
    <dbReference type="NCBI Taxonomy" id="687388"/>
    <lineage>
        <taxon>Bacteria</taxon>
        <taxon>Bacillati</taxon>
        <taxon>Actinomycetota</taxon>
        <taxon>Actinomycetes</taxon>
        <taxon>Pseudonocardiales</taxon>
        <taxon>Pseudonocardiaceae</taxon>
        <taxon>Saccharomonospora</taxon>
    </lineage>
</organism>
<keyword evidence="2 4" id="KW-0547">Nucleotide-binding</keyword>
<feature type="binding site" evidence="4">
    <location>
        <begin position="14"/>
        <end position="18"/>
    </location>
    <ligand>
        <name>ATP</name>
        <dbReference type="ChEBI" id="CHEBI:30616"/>
    </ligand>
</feature>
<dbReference type="GO" id="GO:0009396">
    <property type="term" value="P:folic acid-containing compound biosynthetic process"/>
    <property type="evidence" value="ECO:0007669"/>
    <property type="project" value="TreeGrafter"/>
</dbReference>
<dbReference type="STRING" id="1962155.B1813_10570"/>
<dbReference type="GO" id="GO:0035999">
    <property type="term" value="P:tetrahydrofolate interconversion"/>
    <property type="evidence" value="ECO:0007669"/>
    <property type="project" value="TreeGrafter"/>
</dbReference>
<comment type="cofactor">
    <cofactor evidence="5">
        <name>Mg(2+)</name>
        <dbReference type="ChEBI" id="CHEBI:18420"/>
    </cofactor>
</comment>
<comment type="catalytic activity">
    <reaction evidence="5">
        <text>(6S)-5-formyl-5,6,7,8-tetrahydrofolate + ATP = (6R)-5,10-methenyltetrahydrofolate + ADP + phosphate</text>
        <dbReference type="Rhea" id="RHEA:10488"/>
        <dbReference type="ChEBI" id="CHEBI:30616"/>
        <dbReference type="ChEBI" id="CHEBI:43474"/>
        <dbReference type="ChEBI" id="CHEBI:57455"/>
        <dbReference type="ChEBI" id="CHEBI:57457"/>
        <dbReference type="ChEBI" id="CHEBI:456216"/>
        <dbReference type="EC" id="6.3.3.2"/>
    </reaction>
</comment>
<gene>
    <name evidence="6" type="ORF">B1813_10570</name>
</gene>
<reference evidence="6 7" key="1">
    <citation type="submission" date="2017-02" db="EMBL/GenBank/DDBJ databases">
        <title>Draft genome of Saccharomonospora sp. 154.</title>
        <authorList>
            <person name="Alonso-Carmona G.S."/>
            <person name="De La Haba R."/>
            <person name="Vera-Gargallo B."/>
            <person name="Sandoval-Trujillo A.H."/>
            <person name="Ramirez-Duran N."/>
            <person name="Ventosa A."/>
        </authorList>
    </citation>
    <scope>NUCLEOTIDE SEQUENCE [LARGE SCALE GENOMIC DNA]</scope>
    <source>
        <strain evidence="6 7">LRS4.154</strain>
    </source>
</reference>
<feature type="binding site" evidence="4">
    <location>
        <position position="56"/>
    </location>
    <ligand>
        <name>substrate</name>
    </ligand>
</feature>
<dbReference type="GO" id="GO:0046872">
    <property type="term" value="F:metal ion binding"/>
    <property type="evidence" value="ECO:0007669"/>
    <property type="project" value="UniProtKB-KW"/>
</dbReference>